<dbReference type="EMBL" id="RKKB01000002">
    <property type="protein sequence ID" value="RPA33600.1"/>
    <property type="molecule type" value="Genomic_DNA"/>
</dbReference>
<evidence type="ECO:0000313" key="3">
    <source>
        <dbReference type="Proteomes" id="UP000273778"/>
    </source>
</evidence>
<reference evidence="2" key="3">
    <citation type="submission" date="2018-11" db="EMBL/GenBank/DDBJ databases">
        <authorList>
            <person name="Hwang Y.J."/>
            <person name="Hwang C.Y."/>
        </authorList>
    </citation>
    <scope>NUCLEOTIDE SEQUENCE</scope>
    <source>
        <strain evidence="2">R106</strain>
    </source>
</reference>
<sequence>MLLSANSYSGTVVVRPSSQAFDAFAVRDLVSQQHQWQELLRQQEQINILQSLPLGCVAVTLPFDHFSCGLQSYRPYQYQDKPVYIQIDPPMSDGPSQ</sequence>
<dbReference type="EMBL" id="CP034073">
    <property type="protein sequence ID" value="AZG37428.1"/>
    <property type="molecule type" value="Genomic_DNA"/>
</dbReference>
<evidence type="ECO:0000313" key="1">
    <source>
        <dbReference type="EMBL" id="AZG37428.1"/>
    </source>
</evidence>
<evidence type="ECO:0000313" key="2">
    <source>
        <dbReference type="EMBL" id="RPA33600.1"/>
    </source>
</evidence>
<dbReference type="KEGG" id="spsr:EGC80_08705"/>
<accession>A0A3N4EH95</accession>
<dbReference type="Proteomes" id="UP000273778">
    <property type="component" value="Chromosome"/>
</dbReference>
<evidence type="ECO:0000313" key="4">
    <source>
        <dbReference type="Proteomes" id="UP000278855"/>
    </source>
</evidence>
<dbReference type="Proteomes" id="UP000278855">
    <property type="component" value="Unassembled WGS sequence"/>
</dbReference>
<dbReference type="OrthoDB" id="6272584at2"/>
<organism evidence="2 4">
    <name type="scientific">Shewanella psychromarinicola</name>
    <dbReference type="NCBI Taxonomy" id="2487742"/>
    <lineage>
        <taxon>Bacteria</taxon>
        <taxon>Pseudomonadati</taxon>
        <taxon>Pseudomonadota</taxon>
        <taxon>Gammaproteobacteria</taxon>
        <taxon>Alteromonadales</taxon>
        <taxon>Shewanellaceae</taxon>
        <taxon>Shewanella</taxon>
    </lineage>
</organism>
<reference evidence="1 3" key="1">
    <citation type="submission" date="2018-11" db="EMBL/GenBank/DDBJ databases">
        <title>Shewanella sp. M2.</title>
        <authorList>
            <person name="Hwang Y.J."/>
            <person name="Hwang C.Y."/>
        </authorList>
    </citation>
    <scope>NUCLEOTIDE SEQUENCE [LARGE SCALE GENOMIC DNA]</scope>
    <source>
        <strain evidence="1 3">M2</strain>
    </source>
</reference>
<keyword evidence="3" id="KW-1185">Reference proteome</keyword>
<dbReference type="AlphaFoldDB" id="A0A3N4EH95"/>
<gene>
    <name evidence="2" type="ORF">EGC77_07635</name>
    <name evidence="1" type="ORF">EGC80_08705</name>
</gene>
<protein>
    <submittedName>
        <fullName evidence="2">Uncharacterized protein</fullName>
    </submittedName>
</protein>
<proteinExistence type="predicted"/>
<name>A0A3N4EH95_9GAMM</name>
<reference evidence="4" key="2">
    <citation type="submission" date="2018-11" db="EMBL/GenBank/DDBJ databases">
        <title>Shewanella sp. R106.</title>
        <authorList>
            <person name="Hwang Y.J."/>
            <person name="Hwang C.Y."/>
        </authorList>
    </citation>
    <scope>NUCLEOTIDE SEQUENCE [LARGE SCALE GENOMIC DNA]</scope>
    <source>
        <strain evidence="4">R106</strain>
    </source>
</reference>